<dbReference type="EMBL" id="CP003557">
    <property type="protein sequence ID" value="AFN74083.1"/>
    <property type="molecule type" value="Genomic_DNA"/>
</dbReference>
<dbReference type="GO" id="GO:0009055">
    <property type="term" value="F:electron transfer activity"/>
    <property type="evidence" value="ECO:0007669"/>
    <property type="project" value="TreeGrafter"/>
</dbReference>
<keyword evidence="7" id="KW-0479">Metal-binding</keyword>
<dbReference type="PANTHER" id="PTHR43141">
    <property type="entry name" value="CYTOCHROME BD2 SUBUNIT II"/>
    <property type="match status" value="1"/>
</dbReference>
<evidence type="ECO:0000256" key="10">
    <source>
        <dbReference type="ARBA" id="ARBA00023004"/>
    </source>
</evidence>
<dbReference type="KEGG" id="mro:MROS_0842"/>
<evidence type="ECO:0000256" key="1">
    <source>
        <dbReference type="ARBA" id="ARBA00004651"/>
    </source>
</evidence>
<keyword evidence="4" id="KW-1003">Cell membrane</keyword>
<dbReference type="GO" id="GO:0046872">
    <property type="term" value="F:metal ion binding"/>
    <property type="evidence" value="ECO:0007669"/>
    <property type="project" value="UniProtKB-KW"/>
</dbReference>
<dbReference type="eggNOG" id="COG1294">
    <property type="taxonomic scope" value="Bacteria"/>
</dbReference>
<comment type="subcellular location">
    <subcellularLocation>
        <location evidence="1">Cell membrane</location>
        <topology evidence="1">Multi-pass membrane protein</topology>
    </subcellularLocation>
</comment>
<keyword evidence="10" id="KW-0408">Iron</keyword>
<feature type="transmembrane region" description="Helical" evidence="12">
    <location>
        <begin position="157"/>
        <end position="178"/>
    </location>
</feature>
<organism evidence="13 14">
    <name type="scientific">Melioribacter roseus (strain DSM 23840 / JCM 17771 / VKM B-2668 / P3M-2)</name>
    <dbReference type="NCBI Taxonomy" id="1191523"/>
    <lineage>
        <taxon>Bacteria</taxon>
        <taxon>Pseudomonadati</taxon>
        <taxon>Ignavibacteriota</taxon>
        <taxon>Ignavibacteria</taxon>
        <taxon>Ignavibacteriales</taxon>
        <taxon>Melioribacteraceae</taxon>
        <taxon>Melioribacter</taxon>
    </lineage>
</organism>
<evidence type="ECO:0000313" key="13">
    <source>
        <dbReference type="EMBL" id="AFN74083.1"/>
    </source>
</evidence>
<dbReference type="STRING" id="1191523.MROS_0842"/>
<evidence type="ECO:0000256" key="11">
    <source>
        <dbReference type="ARBA" id="ARBA00023136"/>
    </source>
</evidence>
<feature type="transmembrane region" description="Helical" evidence="12">
    <location>
        <begin position="301"/>
        <end position="325"/>
    </location>
</feature>
<evidence type="ECO:0000256" key="6">
    <source>
        <dbReference type="ARBA" id="ARBA00022692"/>
    </source>
</evidence>
<evidence type="ECO:0000256" key="5">
    <source>
        <dbReference type="ARBA" id="ARBA00022617"/>
    </source>
</evidence>
<evidence type="ECO:0000256" key="8">
    <source>
        <dbReference type="ARBA" id="ARBA00022982"/>
    </source>
</evidence>
<keyword evidence="14" id="KW-1185">Reference proteome</keyword>
<gene>
    <name evidence="13" type="ordered locus">MROS_0842</name>
</gene>
<dbReference type="GO" id="GO:0005886">
    <property type="term" value="C:plasma membrane"/>
    <property type="evidence" value="ECO:0007669"/>
    <property type="project" value="UniProtKB-SubCell"/>
</dbReference>
<reference evidence="13 14" key="1">
    <citation type="journal article" date="2013" name="PLoS ONE">
        <title>Genomic analysis of Melioribacter roseus, facultatively anaerobic organotrophic bacterium representing a novel deep lineage within Bacteriodetes/Chlorobi group.</title>
        <authorList>
            <person name="Kadnikov V.V."/>
            <person name="Mardanov A.V."/>
            <person name="Podosokorskaya O.A."/>
            <person name="Gavrilov S.N."/>
            <person name="Kublanov I.V."/>
            <person name="Beletsky A.V."/>
            <person name="Bonch-Osmolovskaya E.A."/>
            <person name="Ravin N.V."/>
        </authorList>
    </citation>
    <scope>NUCLEOTIDE SEQUENCE [LARGE SCALE GENOMIC DNA]</scope>
    <source>
        <strain evidence="14">JCM 17771 / P3M-2</strain>
    </source>
</reference>
<dbReference type="NCBIfam" id="TIGR00203">
    <property type="entry name" value="cydB"/>
    <property type="match status" value="1"/>
</dbReference>
<dbReference type="RefSeq" id="WP_014855519.1">
    <property type="nucleotide sequence ID" value="NC_018178.1"/>
</dbReference>
<feature type="transmembrane region" description="Helical" evidence="12">
    <location>
        <begin position="6"/>
        <end position="36"/>
    </location>
</feature>
<feature type="transmembrane region" description="Helical" evidence="12">
    <location>
        <begin position="259"/>
        <end position="281"/>
    </location>
</feature>
<dbReference type="PIRSF" id="PIRSF000267">
    <property type="entry name" value="Cyt_oxidse_sub2"/>
    <property type="match status" value="1"/>
</dbReference>
<keyword evidence="9 12" id="KW-1133">Transmembrane helix</keyword>
<dbReference type="GO" id="GO:0019646">
    <property type="term" value="P:aerobic electron transport chain"/>
    <property type="evidence" value="ECO:0007669"/>
    <property type="project" value="TreeGrafter"/>
</dbReference>
<keyword evidence="8" id="KW-0249">Electron transport</keyword>
<dbReference type="AlphaFoldDB" id="I6ZYI2"/>
<dbReference type="HOGENOM" id="CLU_049294_0_1_10"/>
<evidence type="ECO:0000256" key="9">
    <source>
        <dbReference type="ARBA" id="ARBA00022989"/>
    </source>
</evidence>
<keyword evidence="11 12" id="KW-0472">Membrane</keyword>
<evidence type="ECO:0000256" key="2">
    <source>
        <dbReference type="ARBA" id="ARBA00007543"/>
    </source>
</evidence>
<evidence type="ECO:0000313" key="14">
    <source>
        <dbReference type="Proteomes" id="UP000009011"/>
    </source>
</evidence>
<evidence type="ECO:0000256" key="3">
    <source>
        <dbReference type="ARBA" id="ARBA00022448"/>
    </source>
</evidence>
<feature type="transmembrane region" description="Helical" evidence="12">
    <location>
        <begin position="199"/>
        <end position="218"/>
    </location>
</feature>
<accession>I6ZYI2</accession>
<dbReference type="GO" id="GO:0070069">
    <property type="term" value="C:cytochrome complex"/>
    <property type="evidence" value="ECO:0007669"/>
    <property type="project" value="TreeGrafter"/>
</dbReference>
<evidence type="ECO:0000256" key="12">
    <source>
        <dbReference type="SAM" id="Phobius"/>
    </source>
</evidence>
<keyword evidence="6 12" id="KW-0812">Transmembrane</keyword>
<dbReference type="GO" id="GO:0016682">
    <property type="term" value="F:oxidoreductase activity, acting on diphenols and related substances as donors, oxygen as acceptor"/>
    <property type="evidence" value="ECO:0007669"/>
    <property type="project" value="TreeGrafter"/>
</dbReference>
<evidence type="ECO:0000256" key="4">
    <source>
        <dbReference type="ARBA" id="ARBA00022475"/>
    </source>
</evidence>
<keyword evidence="3" id="KW-0813">Transport</keyword>
<sequence>MIDLNLIWFILIAVLIIGYAVLDGFDLGVGIIHLFTKDEKEKRININAIGPVWDGNEVWLITAGGALFAAFPMVYATVFSSFYIALMLLLTALIMRAVSFEFRGKVESKSYKNIWDSAFGYGSLFISLLLCVAYGNILKGIPIDSNGIFRGSFIGLLNPYALLVGLTGVALFVMHGAVYMTAKTEGLQQERMIKWANGAWIVFISLYVITTLATFFYAKYLFDGITSNPLFWIFFLTLLISIALLPVQLKSGKYFRSFLISSLIVVSVIGLSAVSLFPYLTPSSIDLNYSLTAYNASSSQYTLKTMLIIALIGMPLVIAYTVYVYRIFKGKVEITEESY</sequence>
<dbReference type="InterPro" id="IPR003317">
    <property type="entry name" value="Cyt-d_oxidase_su2"/>
</dbReference>
<name>I6ZYI2_MELRP</name>
<proteinExistence type="inferred from homology"/>
<dbReference type="Proteomes" id="UP000009011">
    <property type="component" value="Chromosome"/>
</dbReference>
<comment type="similarity">
    <text evidence="2">Belongs to the cytochrome ubiquinol oxidase subunit 2 family.</text>
</comment>
<feature type="transmembrane region" description="Helical" evidence="12">
    <location>
        <begin position="118"/>
        <end position="137"/>
    </location>
</feature>
<feature type="transmembrane region" description="Helical" evidence="12">
    <location>
        <begin position="81"/>
        <end position="98"/>
    </location>
</feature>
<protein>
    <submittedName>
        <fullName evidence="13">Cytochrome bd-I oxidase subunit II</fullName>
    </submittedName>
</protein>
<dbReference type="PANTHER" id="PTHR43141:SF5">
    <property type="entry name" value="CYTOCHROME BD-I UBIQUINOL OXIDASE SUBUNIT 2"/>
    <property type="match status" value="1"/>
</dbReference>
<evidence type="ECO:0000256" key="7">
    <source>
        <dbReference type="ARBA" id="ARBA00022723"/>
    </source>
</evidence>
<feature type="transmembrane region" description="Helical" evidence="12">
    <location>
        <begin position="230"/>
        <end position="247"/>
    </location>
</feature>
<dbReference type="PATRIC" id="fig|1191523.3.peg.888"/>
<dbReference type="Pfam" id="PF02322">
    <property type="entry name" value="Cyt_bd_oxida_II"/>
    <property type="match status" value="1"/>
</dbReference>
<keyword evidence="5" id="KW-0349">Heme</keyword>